<name>A0A831RUU2_9GAMM</name>
<dbReference type="Proteomes" id="UP000886339">
    <property type="component" value="Unassembled WGS sequence"/>
</dbReference>
<dbReference type="EMBL" id="DRLF01000024">
    <property type="protein sequence ID" value="HEC05339.1"/>
    <property type="molecule type" value="Genomic_DNA"/>
</dbReference>
<accession>A0A831RUU2</accession>
<comment type="caution">
    <text evidence="1">The sequence shown here is derived from an EMBL/GenBank/DDBJ whole genome shotgun (WGS) entry which is preliminary data.</text>
</comment>
<protein>
    <submittedName>
        <fullName evidence="1">Uncharacterized protein</fullName>
    </submittedName>
</protein>
<organism evidence="1">
    <name type="scientific">Thiolapillus brandeum</name>
    <dbReference type="NCBI Taxonomy" id="1076588"/>
    <lineage>
        <taxon>Bacteria</taxon>
        <taxon>Pseudomonadati</taxon>
        <taxon>Pseudomonadota</taxon>
        <taxon>Gammaproteobacteria</taxon>
        <taxon>Chromatiales</taxon>
        <taxon>Sedimenticolaceae</taxon>
        <taxon>Thiolapillus</taxon>
    </lineage>
</organism>
<sequence>MVLPLKDLVQSVSVSECFVQERNKNRREITRKAGWLRFLCRIFQGLIQISSLLAWLLLNTPGGAAWSPIQQVT</sequence>
<gene>
    <name evidence="1" type="ORF">ENJ12_00675</name>
</gene>
<dbReference type="AlphaFoldDB" id="A0A831RUU2"/>
<evidence type="ECO:0000313" key="1">
    <source>
        <dbReference type="EMBL" id="HEC05339.1"/>
    </source>
</evidence>
<reference evidence="1" key="1">
    <citation type="journal article" date="2020" name="mSystems">
        <title>Genome- and Community-Level Interaction Insights into Carbon Utilization and Element Cycling Functions of Hydrothermarchaeota in Hydrothermal Sediment.</title>
        <authorList>
            <person name="Zhou Z."/>
            <person name="Liu Y."/>
            <person name="Xu W."/>
            <person name="Pan J."/>
            <person name="Luo Z.H."/>
            <person name="Li M."/>
        </authorList>
    </citation>
    <scope>NUCLEOTIDE SEQUENCE [LARGE SCALE GENOMIC DNA]</scope>
    <source>
        <strain evidence="1">HyVt-458</strain>
    </source>
</reference>
<proteinExistence type="predicted"/>